<keyword evidence="1" id="KW-0472">Membrane</keyword>
<keyword evidence="1" id="KW-0812">Transmembrane</keyword>
<feature type="transmembrane region" description="Helical" evidence="1">
    <location>
        <begin position="102"/>
        <end position="120"/>
    </location>
</feature>
<accession>A0AA36FYE5</accession>
<dbReference type="Proteomes" id="UP001177023">
    <property type="component" value="Unassembled WGS sequence"/>
</dbReference>
<dbReference type="AlphaFoldDB" id="A0AA36FYE5"/>
<name>A0AA36FYE5_9BILA</name>
<feature type="transmembrane region" description="Helical" evidence="1">
    <location>
        <begin position="285"/>
        <end position="301"/>
    </location>
</feature>
<evidence type="ECO:0000313" key="3">
    <source>
        <dbReference type="Proteomes" id="UP001177023"/>
    </source>
</evidence>
<evidence type="ECO:0000256" key="1">
    <source>
        <dbReference type="SAM" id="Phobius"/>
    </source>
</evidence>
<organism evidence="2 3">
    <name type="scientific">Mesorhabditis spiculigera</name>
    <dbReference type="NCBI Taxonomy" id="96644"/>
    <lineage>
        <taxon>Eukaryota</taxon>
        <taxon>Metazoa</taxon>
        <taxon>Ecdysozoa</taxon>
        <taxon>Nematoda</taxon>
        <taxon>Chromadorea</taxon>
        <taxon>Rhabditida</taxon>
        <taxon>Rhabditina</taxon>
        <taxon>Rhabditomorpha</taxon>
        <taxon>Rhabditoidea</taxon>
        <taxon>Rhabditidae</taxon>
        <taxon>Mesorhabditinae</taxon>
        <taxon>Mesorhabditis</taxon>
    </lineage>
</organism>
<keyword evidence="3" id="KW-1185">Reference proteome</keyword>
<feature type="transmembrane region" description="Helical" evidence="1">
    <location>
        <begin position="154"/>
        <end position="172"/>
    </location>
</feature>
<evidence type="ECO:0000313" key="2">
    <source>
        <dbReference type="EMBL" id="CAJ0569363.1"/>
    </source>
</evidence>
<feature type="transmembrane region" description="Helical" evidence="1">
    <location>
        <begin position="210"/>
        <end position="230"/>
    </location>
</feature>
<feature type="non-terminal residue" evidence="2">
    <location>
        <position position="1"/>
    </location>
</feature>
<gene>
    <name evidence="2" type="ORF">MSPICULIGERA_LOCUS7844</name>
</gene>
<proteinExistence type="predicted"/>
<sequence length="333" mass="37019">MTVLATPEERIAFSFGATSLLAHLLTKILVCRFYFQFPIAIHVLQNLATLFYIETQRAFDKVDLGPYAWERGQQLAVPSLLFAASSWLWTSSLEGLATPSFASFYSWNSVLVLVIGGFLLKHRGSAHRGIFSVLGLALCTAVAANLHLAIDGPSLFYGGAAAICQAAAWIWLEKLTATISTMEITYITSFNSLLLFFLCDLAKGDIRESFMFMMSTSDIPFYFFMSCFLLTSVRLNFQRIECLAATGSLTTAVITNIKTALQMILSYYLGAQKFYDFWGGHPHPVHWLALLGTIVFAYIYFRQRTAQQSAKPYGLVAEMAVFGAFSFAMLVFG</sequence>
<feature type="transmembrane region" description="Helical" evidence="1">
    <location>
        <begin position="129"/>
        <end position="148"/>
    </location>
</feature>
<comment type="caution">
    <text evidence="2">The sequence shown here is derived from an EMBL/GenBank/DDBJ whole genome shotgun (WGS) entry which is preliminary data.</text>
</comment>
<feature type="transmembrane region" description="Helical" evidence="1">
    <location>
        <begin position="313"/>
        <end position="332"/>
    </location>
</feature>
<keyword evidence="1" id="KW-1133">Transmembrane helix</keyword>
<reference evidence="2" key="1">
    <citation type="submission" date="2023-06" db="EMBL/GenBank/DDBJ databases">
        <authorList>
            <person name="Delattre M."/>
        </authorList>
    </citation>
    <scope>NUCLEOTIDE SEQUENCE</scope>
    <source>
        <strain evidence="2">AF72</strain>
    </source>
</reference>
<dbReference type="EMBL" id="CATQJA010002012">
    <property type="protein sequence ID" value="CAJ0569363.1"/>
    <property type="molecule type" value="Genomic_DNA"/>
</dbReference>
<feature type="transmembrane region" description="Helical" evidence="1">
    <location>
        <begin position="184"/>
        <end position="204"/>
    </location>
</feature>
<protein>
    <submittedName>
        <fullName evidence="2">Uncharacterized protein</fullName>
    </submittedName>
</protein>
<feature type="transmembrane region" description="Helical" evidence="1">
    <location>
        <begin position="242"/>
        <end position="265"/>
    </location>
</feature>